<dbReference type="SUPFAM" id="SSF52151">
    <property type="entry name" value="FabD/lysophospholipase-like"/>
    <property type="match status" value="1"/>
</dbReference>
<dbReference type="Pfam" id="PF00698">
    <property type="entry name" value="Acyl_transf_1"/>
    <property type="match status" value="1"/>
</dbReference>
<dbReference type="GO" id="GO:0004315">
    <property type="term" value="F:3-oxoacyl-[acyl-carrier-protein] synthase activity"/>
    <property type="evidence" value="ECO:0007669"/>
    <property type="project" value="InterPro"/>
</dbReference>
<evidence type="ECO:0000256" key="4">
    <source>
        <dbReference type="ARBA" id="ARBA00022679"/>
    </source>
</evidence>
<evidence type="ECO:0000256" key="7">
    <source>
        <dbReference type="ARBA" id="ARBA00023315"/>
    </source>
</evidence>
<gene>
    <name evidence="13" type="primary">nftC</name>
</gene>
<feature type="compositionally biased region" description="Acidic residues" evidence="9">
    <location>
        <begin position="1810"/>
        <end position="1826"/>
    </location>
</feature>
<dbReference type="InterPro" id="IPR049900">
    <property type="entry name" value="PKS_mFAS_DH"/>
</dbReference>
<dbReference type="SUPFAM" id="SSF51735">
    <property type="entry name" value="NAD(P)-binding Rossmann-fold domains"/>
    <property type="match status" value="2"/>
</dbReference>
<dbReference type="Gene3D" id="1.10.1200.10">
    <property type="entry name" value="ACP-like"/>
    <property type="match status" value="1"/>
</dbReference>
<dbReference type="InterPro" id="IPR036291">
    <property type="entry name" value="NAD(P)-bd_dom_sf"/>
</dbReference>
<dbReference type="SMART" id="SM01294">
    <property type="entry name" value="PKS_PP_betabranch"/>
    <property type="match status" value="1"/>
</dbReference>
<evidence type="ECO:0000256" key="5">
    <source>
        <dbReference type="ARBA" id="ARBA00023194"/>
    </source>
</evidence>
<feature type="region of interest" description="N-terminal hotdog fold" evidence="8">
    <location>
        <begin position="943"/>
        <end position="1070"/>
    </location>
</feature>
<dbReference type="FunFam" id="3.40.366.10:FF:000002">
    <property type="entry name" value="Probable polyketide synthase 2"/>
    <property type="match status" value="1"/>
</dbReference>
<dbReference type="InterPro" id="IPR018201">
    <property type="entry name" value="Ketoacyl_synth_AS"/>
</dbReference>
<dbReference type="InterPro" id="IPR032821">
    <property type="entry name" value="PKS_assoc"/>
</dbReference>
<dbReference type="InterPro" id="IPR014030">
    <property type="entry name" value="Ketoacyl_synth_N"/>
</dbReference>
<dbReference type="InterPro" id="IPR049551">
    <property type="entry name" value="PKS_DH_C"/>
</dbReference>
<evidence type="ECO:0000256" key="1">
    <source>
        <dbReference type="ARBA" id="ARBA00004792"/>
    </source>
</evidence>
<dbReference type="GO" id="GO:0004312">
    <property type="term" value="F:fatty acid synthase activity"/>
    <property type="evidence" value="ECO:0007669"/>
    <property type="project" value="TreeGrafter"/>
</dbReference>
<dbReference type="PROSITE" id="PS52004">
    <property type="entry name" value="KS3_2"/>
    <property type="match status" value="1"/>
</dbReference>
<dbReference type="Pfam" id="PF22953">
    <property type="entry name" value="SpnB_Rossmann"/>
    <property type="match status" value="1"/>
</dbReference>
<keyword evidence="3" id="KW-0597">Phosphoprotein</keyword>
<dbReference type="Gene3D" id="3.40.47.10">
    <property type="match status" value="1"/>
</dbReference>
<dbReference type="PANTHER" id="PTHR43775">
    <property type="entry name" value="FATTY ACID SYNTHASE"/>
    <property type="match status" value="1"/>
</dbReference>
<dbReference type="InterPro" id="IPR006162">
    <property type="entry name" value="Ppantetheine_attach_site"/>
</dbReference>
<dbReference type="InterPro" id="IPR014043">
    <property type="entry name" value="Acyl_transferase_dom"/>
</dbReference>
<dbReference type="SUPFAM" id="SSF55048">
    <property type="entry name" value="Probable ACP-binding domain of malonyl-CoA ACP transacylase"/>
    <property type="match status" value="1"/>
</dbReference>
<accession>A0A7T2D967</accession>
<keyword evidence="4" id="KW-0808">Transferase</keyword>
<dbReference type="InterPro" id="IPR057326">
    <property type="entry name" value="KR_dom"/>
</dbReference>
<dbReference type="FunFam" id="1.10.1200.10:FF:000007">
    <property type="entry name" value="Probable polyketide synthase pks17"/>
    <property type="match status" value="1"/>
</dbReference>
<dbReference type="InterPro" id="IPR055123">
    <property type="entry name" value="SpnB-like_Rossmann"/>
</dbReference>
<dbReference type="SMART" id="SM00826">
    <property type="entry name" value="PKS_DH"/>
    <property type="match status" value="1"/>
</dbReference>
<dbReference type="PANTHER" id="PTHR43775:SF51">
    <property type="entry name" value="INACTIVE PHENOLPHTHIOCEROL SYNTHESIS POLYKETIDE SYNTHASE TYPE I PKS1-RELATED"/>
    <property type="match status" value="1"/>
</dbReference>
<dbReference type="Pfam" id="PF14765">
    <property type="entry name" value="PS-DH"/>
    <property type="match status" value="1"/>
</dbReference>
<dbReference type="Pfam" id="PF21089">
    <property type="entry name" value="PKS_DH_N"/>
    <property type="match status" value="1"/>
</dbReference>
<evidence type="ECO:0000256" key="2">
    <source>
        <dbReference type="ARBA" id="ARBA00022450"/>
    </source>
</evidence>
<dbReference type="Gene3D" id="3.40.50.720">
    <property type="entry name" value="NAD(P)-binding Rossmann-like Domain"/>
    <property type="match status" value="1"/>
</dbReference>
<dbReference type="Pfam" id="PF02801">
    <property type="entry name" value="Ketoacyl-synt_C"/>
    <property type="match status" value="1"/>
</dbReference>
<evidence type="ECO:0000256" key="9">
    <source>
        <dbReference type="SAM" id="MobiDB-lite"/>
    </source>
</evidence>
<feature type="active site" description="Proton donor; for dehydratase activity" evidence="8">
    <location>
        <position position="1141"/>
    </location>
</feature>
<sequence length="1838" mass="191176">MTTVSDEQQEKLLRYLKKSAIELNETRALLREAEERATEPLAVVGMSCRYPGAESPDELWELVADGRDAISGFPPDRGWDLERLYDPDPDRLGASYTRAGGFVPSATTFDADFFGISPREALSMDPQQRLLLELSWEAFEDAGIDPATLRGSDTGVFCGVGPSDYAAVPAGAAPQIEGLRLTGGTTSVVSGRVAYTFGLEGPALSVDTACSSSLVALHLAARALRTRECSLALVGGVTVLAGPTLFLDFSRQRGLAPDGRCKPYAAAADGTGFADGAGVVVLERLSDARRNGHRVLAVVRGSAVNQDGASNGLTAPNGPSQERVIRQALANAGLSPADVDAVEGHGTGTRLGDPIEVQALLATYGQEREHGPLWLGSIKSNIGHASAGAGMAGVIKMVQALRHEALPATLHVDRPSPHVDWASGGVELLTEMRPWKSDGRLRRAGVSSFGVSGTNCHVILEEAPDETPADTVGAAPVTELPVVPVLVSARGAAALRAQAERLRAGVLARPEVTLAEVGFSSATTRAHLDHRAVVLASDRDALLAGLAGLAGLAAGEPPATAAEGKVLTSGARPVFVFPGQGAQWEGMAVELLDSSPVFAREIAACGDALGEFVDWRLEDVLRGAAGAPSLKRVDVVQPALFAVMVSLAALWRSYGVEPMAVVGHSQGEIAAAVVAGGLSRADGARVVALRSRAVAQRLAGHGGMVSVAVPAERAEELIAPYEGRVSIAAVNGPAAVVLAGEPAALEELIAACERAEVWARRIAVDYASHSQQVEAIEDELARLLGAVAPRTGTVPFYSTTQGAFIDTAGLDGAYWYRNLRGRVGFEPAVRALVDNGAGCFVEMSPHPVLTMAVEDTVTDHGAASRVGVVGSLRRDEGGFQRFALSVAEAHTAGVTVDWSAFYEGSGARAVPLPTYAFQRSRYWLTSGTGTGSASAVGMHTVDHPVLVAASRVGDRDEWVYTGRLSADSQPWIRDHVVFGIPIAPGTALVELALAAGVRSGYGTLDEAVLQAPLVVDDEAGCRIQVTVGAPEDDGRREVAVYSAPDAGPDGETPEPVCHVRGWLTAETAPPAPAPAQWPPAGAEPIAVDTLYERMETAGLDYGPLFKGIRAAWRVGGEICTEVALPDDADDDGFVLHPALFDAALQGALVDKDPNASVEMPFTWSGVRPGRRTGAARVRITTSGAGLHMDMFDETGEPVMSVGGLVYRTVDPAQLEAARGAGPDSLYQVEWVPVPAGPAEPARLVHVAGGADAFPDLDAVARAVATGDAAPDAIVVRIAPDATSDTPAVAARAAAEEMLTTVQRWLADERLGAARLVAVTRGAVALDGEVPDIARATAWGLARSVQSEHPGRIVLVDLDDDGADVPWDALLAADEPQLAVRAGRVSAPRLARVPAVPQDAARPLDPAGTVLVTGGTGGLGAVFARHLAAEHRVENLLLVSRRGPDAEGAAELEAELTALGARVRIEACDIADRDQVVALLDSLPAPLTAVVHTAGVLADGVVESVTPDQLAEVMRPKVDAAWLLHELTADADLAAFVLFSSGASLFGNPGQACYAAANAGLDAMAQRLRAAGAPATSLAWGVWGDGAGMAGRLDRTNVARIESAGVALLPVDRGLELFDHALRLDTGLLAPVQLDMAGLRAQARSGALPPLLRQLVRVPARTAEPAGGSLAQRLAGVAGEDREQVVLEVVQAQVAAVLGHESASAIDPERTFSDMGFDSLAGVGLRNRLSKITGLRLPATLVFDHPNAAAVTRYLLESVEPEAAAGGRGGGPAAGDDTAEIRAVLASIPVERLRRAGLLDTLFELARGDVPEEEAPDGGEESLDDLDADALIRMARGDR</sequence>
<dbReference type="InterPro" id="IPR009081">
    <property type="entry name" value="PP-bd_ACP"/>
</dbReference>
<dbReference type="SUPFAM" id="SSF53901">
    <property type="entry name" value="Thiolase-like"/>
    <property type="match status" value="1"/>
</dbReference>
<dbReference type="InterPro" id="IPR020807">
    <property type="entry name" value="PKS_DH"/>
</dbReference>
<feature type="active site" description="Proton acceptor; for dehydratase activity" evidence="8">
    <location>
        <position position="975"/>
    </location>
</feature>
<feature type="region of interest" description="Disordered" evidence="9">
    <location>
        <begin position="1807"/>
        <end position="1826"/>
    </location>
</feature>
<dbReference type="InterPro" id="IPR016036">
    <property type="entry name" value="Malonyl_transacylase_ACP-bd"/>
</dbReference>
<proteinExistence type="predicted"/>
<dbReference type="Pfam" id="PF08659">
    <property type="entry name" value="KR"/>
    <property type="match status" value="1"/>
</dbReference>
<protein>
    <submittedName>
        <fullName evidence="13">Polyketide synthase</fullName>
    </submittedName>
</protein>
<reference evidence="13" key="1">
    <citation type="journal article" date="2020" name="Chem">
        <title>Biosynthesis of the Nuclear Factor of Activated T Cells Inhibitor NFAT-133 in Streptomyces pactum.</title>
        <authorList>
            <person name="Zhou W."/>
            <person name="Posri P."/>
            <person name="Abugrain M.E."/>
            <person name="Weisberg A.J."/>
            <person name="Chang J.H."/>
            <person name="Mahmud T."/>
        </authorList>
    </citation>
    <scope>NUCLEOTIDE SEQUENCE</scope>
    <source>
        <strain evidence="13">ATCC 27456</strain>
    </source>
</reference>
<dbReference type="Pfam" id="PF16197">
    <property type="entry name" value="KAsynt_C_assoc"/>
    <property type="match status" value="1"/>
</dbReference>
<dbReference type="FunFam" id="3.40.47.10:FF:000019">
    <property type="entry name" value="Polyketide synthase type I"/>
    <property type="match status" value="1"/>
</dbReference>
<feature type="region of interest" description="C-terminal hotdog fold" evidence="8">
    <location>
        <begin position="1082"/>
        <end position="1215"/>
    </location>
</feature>
<dbReference type="Pfam" id="PF00109">
    <property type="entry name" value="ketoacyl-synt"/>
    <property type="match status" value="1"/>
</dbReference>
<dbReference type="InterPro" id="IPR050091">
    <property type="entry name" value="PKS_NRPS_Biosynth_Enz"/>
</dbReference>
<dbReference type="PROSITE" id="PS52019">
    <property type="entry name" value="PKS_MFAS_DH"/>
    <property type="match status" value="1"/>
</dbReference>
<dbReference type="InterPro" id="IPR016035">
    <property type="entry name" value="Acyl_Trfase/lysoPLipase"/>
</dbReference>
<evidence type="ECO:0000259" key="10">
    <source>
        <dbReference type="PROSITE" id="PS50075"/>
    </source>
</evidence>
<evidence type="ECO:0000313" key="13">
    <source>
        <dbReference type="EMBL" id="QPP46749.1"/>
    </source>
</evidence>
<dbReference type="InterPro" id="IPR020841">
    <property type="entry name" value="PKS_Beta-ketoAc_synthase_dom"/>
</dbReference>
<dbReference type="SMART" id="SM00825">
    <property type="entry name" value="PKS_KS"/>
    <property type="match status" value="1"/>
</dbReference>
<comment type="pathway">
    <text evidence="1">Antibiotic biosynthesis.</text>
</comment>
<feature type="domain" description="Carrier" evidence="10">
    <location>
        <begin position="1683"/>
        <end position="1758"/>
    </location>
</feature>
<dbReference type="PROSITE" id="PS00012">
    <property type="entry name" value="PHOSPHOPANTETHEINE"/>
    <property type="match status" value="1"/>
</dbReference>
<evidence type="ECO:0000259" key="12">
    <source>
        <dbReference type="PROSITE" id="PS52019"/>
    </source>
</evidence>
<feature type="domain" description="Ketosynthase family 3 (KS3)" evidence="11">
    <location>
        <begin position="38"/>
        <end position="462"/>
    </location>
</feature>
<keyword evidence="6" id="KW-0511">Multifunctional enzyme</keyword>
<dbReference type="InterPro" id="IPR036736">
    <property type="entry name" value="ACP-like_sf"/>
</dbReference>
<keyword evidence="2" id="KW-0596">Phosphopantetheine</keyword>
<dbReference type="InterPro" id="IPR042104">
    <property type="entry name" value="PKS_dehydratase_sf"/>
</dbReference>
<dbReference type="PROSITE" id="PS50075">
    <property type="entry name" value="CARRIER"/>
    <property type="match status" value="1"/>
</dbReference>
<dbReference type="InterPro" id="IPR014031">
    <property type="entry name" value="Ketoacyl_synth_C"/>
</dbReference>
<evidence type="ECO:0000256" key="6">
    <source>
        <dbReference type="ARBA" id="ARBA00023268"/>
    </source>
</evidence>
<dbReference type="InterPro" id="IPR013968">
    <property type="entry name" value="PKS_KR"/>
</dbReference>
<dbReference type="Gene3D" id="3.30.70.3290">
    <property type="match status" value="1"/>
</dbReference>
<evidence type="ECO:0000256" key="8">
    <source>
        <dbReference type="PROSITE-ProRule" id="PRU01363"/>
    </source>
</evidence>
<name>A0A7T2D967_9ACTN</name>
<keyword evidence="7" id="KW-0012">Acyltransferase</keyword>
<dbReference type="SMART" id="SM00822">
    <property type="entry name" value="PKS_KR"/>
    <property type="match status" value="1"/>
</dbReference>
<dbReference type="Gene3D" id="3.40.366.10">
    <property type="entry name" value="Malonyl-Coenzyme A Acyl Carrier Protein, domain 2"/>
    <property type="match status" value="1"/>
</dbReference>
<dbReference type="SMART" id="SM00823">
    <property type="entry name" value="PKS_PP"/>
    <property type="match status" value="1"/>
</dbReference>
<dbReference type="GO" id="GO:0006633">
    <property type="term" value="P:fatty acid biosynthetic process"/>
    <property type="evidence" value="ECO:0007669"/>
    <property type="project" value="InterPro"/>
</dbReference>
<dbReference type="SMART" id="SM00827">
    <property type="entry name" value="PKS_AT"/>
    <property type="match status" value="1"/>
</dbReference>
<dbReference type="SUPFAM" id="SSF47336">
    <property type="entry name" value="ACP-like"/>
    <property type="match status" value="1"/>
</dbReference>
<dbReference type="InterPro" id="IPR020806">
    <property type="entry name" value="PKS_PP-bd"/>
</dbReference>
<dbReference type="CDD" id="cd08956">
    <property type="entry name" value="KR_3_FAS_SDR_x"/>
    <property type="match status" value="1"/>
</dbReference>
<feature type="domain" description="PKS/mFAS DH" evidence="12">
    <location>
        <begin position="943"/>
        <end position="1215"/>
    </location>
</feature>
<dbReference type="EMBL" id="MW026651">
    <property type="protein sequence ID" value="QPP46749.1"/>
    <property type="molecule type" value="Genomic_DNA"/>
</dbReference>
<dbReference type="Gene3D" id="3.10.129.110">
    <property type="entry name" value="Polyketide synthase dehydratase"/>
    <property type="match status" value="1"/>
</dbReference>
<dbReference type="CDD" id="cd00833">
    <property type="entry name" value="PKS"/>
    <property type="match status" value="1"/>
</dbReference>
<dbReference type="InterPro" id="IPR001227">
    <property type="entry name" value="Ac_transferase_dom_sf"/>
</dbReference>
<dbReference type="Pfam" id="PF00550">
    <property type="entry name" value="PP-binding"/>
    <property type="match status" value="1"/>
</dbReference>
<dbReference type="InterPro" id="IPR016039">
    <property type="entry name" value="Thiolase-like"/>
</dbReference>
<dbReference type="PROSITE" id="PS00606">
    <property type="entry name" value="KS3_1"/>
    <property type="match status" value="1"/>
</dbReference>
<evidence type="ECO:0000259" key="11">
    <source>
        <dbReference type="PROSITE" id="PS52004"/>
    </source>
</evidence>
<dbReference type="InterPro" id="IPR049552">
    <property type="entry name" value="PKS_DH_N"/>
</dbReference>
<dbReference type="GO" id="GO:0033068">
    <property type="term" value="P:macrolide biosynthetic process"/>
    <property type="evidence" value="ECO:0007669"/>
    <property type="project" value="UniProtKB-ARBA"/>
</dbReference>
<evidence type="ECO:0000256" key="3">
    <source>
        <dbReference type="ARBA" id="ARBA00022553"/>
    </source>
</evidence>
<keyword evidence="5" id="KW-0045">Antibiotic biosynthesis</keyword>
<organism evidence="13">
    <name type="scientific">Streptomyces pactum</name>
    <dbReference type="NCBI Taxonomy" id="68249"/>
    <lineage>
        <taxon>Bacteria</taxon>
        <taxon>Bacillati</taxon>
        <taxon>Actinomycetota</taxon>
        <taxon>Actinomycetes</taxon>
        <taxon>Kitasatosporales</taxon>
        <taxon>Streptomycetaceae</taxon>
        <taxon>Streptomyces</taxon>
    </lineage>
</organism>
<dbReference type="GO" id="GO:0031177">
    <property type="term" value="F:phosphopantetheine binding"/>
    <property type="evidence" value="ECO:0007669"/>
    <property type="project" value="InterPro"/>
</dbReference>